<comment type="function">
    <text evidence="9 10">Catalyzes hydrolysis of the D-alanyl-D-alanine dipeptide.</text>
</comment>
<comment type="similarity">
    <text evidence="9 10">Belongs to the peptidase M15D family.</text>
</comment>
<keyword evidence="4 9" id="KW-0378">Hydrolase</keyword>
<evidence type="ECO:0000256" key="11">
    <source>
        <dbReference type="SAM" id="SignalP"/>
    </source>
</evidence>
<comment type="cofactor">
    <cofactor evidence="9">
        <name>Zn(2+)</name>
        <dbReference type="ChEBI" id="CHEBI:29105"/>
    </cofactor>
    <text evidence="9">Binds 1 zinc ion per subunit.</text>
</comment>
<comment type="catalytic activity">
    <reaction evidence="1 9 10">
        <text>D-alanyl-D-alanine + H2O = 2 D-alanine</text>
        <dbReference type="Rhea" id="RHEA:20661"/>
        <dbReference type="ChEBI" id="CHEBI:15377"/>
        <dbReference type="ChEBI" id="CHEBI:57416"/>
        <dbReference type="ChEBI" id="CHEBI:57822"/>
        <dbReference type="EC" id="3.4.13.22"/>
    </reaction>
</comment>
<evidence type="ECO:0000313" key="13">
    <source>
        <dbReference type="Proteomes" id="UP000614460"/>
    </source>
</evidence>
<comment type="caution">
    <text evidence="12">The sequence shown here is derived from an EMBL/GenBank/DDBJ whole genome shotgun (WGS) entry which is preliminary data.</text>
</comment>
<accession>A0A8H9G437</accession>
<feature type="chain" id="PRO_5034535412" description="D-alanyl-D-alanine dipeptidase" evidence="11">
    <location>
        <begin position="22"/>
        <end position="227"/>
    </location>
</feature>
<dbReference type="InterPro" id="IPR009045">
    <property type="entry name" value="Zn_M74/Hedgehog-like"/>
</dbReference>
<feature type="site" description="Transition state stabilizer" evidence="9">
    <location>
        <position position="96"/>
    </location>
</feature>
<evidence type="ECO:0000256" key="8">
    <source>
        <dbReference type="ARBA" id="ARBA00023316"/>
    </source>
</evidence>
<dbReference type="CDD" id="cd14817">
    <property type="entry name" value="D-Ala-D-Ala_dipeptidase_VanX"/>
    <property type="match status" value="1"/>
</dbReference>
<keyword evidence="11" id="KW-0732">Signal</keyword>
<dbReference type="SUPFAM" id="SSF55166">
    <property type="entry name" value="Hedgehog/DD-peptidase"/>
    <property type="match status" value="1"/>
</dbReference>
<keyword evidence="2 9" id="KW-0645">Protease</keyword>
<reference evidence="12" key="2">
    <citation type="submission" date="2020-09" db="EMBL/GenBank/DDBJ databases">
        <authorList>
            <person name="Sun Q."/>
            <person name="Zhou Y."/>
        </authorList>
    </citation>
    <scope>NUCLEOTIDE SEQUENCE</scope>
    <source>
        <strain evidence="12">CGMCC 1.15966</strain>
    </source>
</reference>
<evidence type="ECO:0000256" key="9">
    <source>
        <dbReference type="HAMAP-Rule" id="MF_01924"/>
    </source>
</evidence>
<dbReference type="GO" id="GO:0008270">
    <property type="term" value="F:zinc ion binding"/>
    <property type="evidence" value="ECO:0007669"/>
    <property type="project" value="UniProtKB-UniRule"/>
</dbReference>
<dbReference type="PROSITE" id="PS51257">
    <property type="entry name" value="PROKAR_LIPOPROTEIN"/>
    <property type="match status" value="1"/>
</dbReference>
<proteinExistence type="inferred from homology"/>
<reference evidence="12" key="1">
    <citation type="journal article" date="2014" name="Int. J. Syst. Evol. Microbiol.">
        <title>Complete genome sequence of Corynebacterium casei LMG S-19264T (=DSM 44701T), isolated from a smear-ripened cheese.</title>
        <authorList>
            <consortium name="US DOE Joint Genome Institute (JGI-PGF)"/>
            <person name="Walter F."/>
            <person name="Albersmeier A."/>
            <person name="Kalinowski J."/>
            <person name="Ruckert C."/>
        </authorList>
    </citation>
    <scope>NUCLEOTIDE SEQUENCE</scope>
    <source>
        <strain evidence="12">CGMCC 1.15966</strain>
    </source>
</reference>
<keyword evidence="13" id="KW-1185">Reference proteome</keyword>
<dbReference type="HAMAP" id="MF_01924">
    <property type="entry name" value="A_A_dipeptidase"/>
    <property type="match status" value="1"/>
</dbReference>
<feature type="binding site" evidence="9">
    <location>
        <position position="148"/>
    </location>
    <ligand>
        <name>Zn(2+)</name>
        <dbReference type="ChEBI" id="CHEBI:29105"/>
        <note>catalytic</note>
    </ligand>
</feature>
<dbReference type="PANTHER" id="PTHR43126:SF1">
    <property type="entry name" value="D-ALANYL-D-ALANINE DIPEPTIDASE"/>
    <property type="match status" value="1"/>
</dbReference>
<evidence type="ECO:0000256" key="2">
    <source>
        <dbReference type="ARBA" id="ARBA00022670"/>
    </source>
</evidence>
<name>A0A8H9G437_9SPHI</name>
<dbReference type="GO" id="GO:0008237">
    <property type="term" value="F:metallopeptidase activity"/>
    <property type="evidence" value="ECO:0007669"/>
    <property type="project" value="UniProtKB-KW"/>
</dbReference>
<dbReference type="EMBL" id="BMKM01000015">
    <property type="protein sequence ID" value="GGE34038.1"/>
    <property type="molecule type" value="Genomic_DNA"/>
</dbReference>
<sequence>MKKIQIAIHSLIFAILFVACAAQKEIPNSFIELKRMVPNIEIELRYFGNHNFMGRRVKGYEANKVYISKEAAKSLVLIQKELNQMGLGIKVFDAYRPQQAVDNFKEWALDIADSTAKQEFYPDVDKRDLFKLGYIAEKSGHSRGSTIDLTIINLTDKKELDMGTGFDFFGEPSHHDYSEISDAQKANRKLLRGIMEKYGFKAIEEEWWHYTLKNEPFKDQYFNFAIK</sequence>
<dbReference type="Pfam" id="PF01427">
    <property type="entry name" value="Peptidase_M15"/>
    <property type="match status" value="1"/>
</dbReference>
<evidence type="ECO:0000313" key="12">
    <source>
        <dbReference type="EMBL" id="GGE34038.1"/>
    </source>
</evidence>
<dbReference type="GO" id="GO:0071555">
    <property type="term" value="P:cell wall organization"/>
    <property type="evidence" value="ECO:0007669"/>
    <property type="project" value="UniProtKB-KW"/>
</dbReference>
<keyword evidence="7 9" id="KW-0482">Metalloprotease</keyword>
<evidence type="ECO:0000256" key="4">
    <source>
        <dbReference type="ARBA" id="ARBA00022801"/>
    </source>
</evidence>
<organism evidence="12 13">
    <name type="scientific">Sphingobacterium cellulitidis</name>
    <dbReference type="NCBI Taxonomy" id="1768011"/>
    <lineage>
        <taxon>Bacteria</taxon>
        <taxon>Pseudomonadati</taxon>
        <taxon>Bacteroidota</taxon>
        <taxon>Sphingobacteriia</taxon>
        <taxon>Sphingobacteriales</taxon>
        <taxon>Sphingobacteriaceae</taxon>
        <taxon>Sphingobacterium</taxon>
    </lineage>
</organism>
<keyword evidence="6 9" id="KW-0224">Dipeptidase</keyword>
<keyword evidence="5 9" id="KW-0862">Zinc</keyword>
<evidence type="ECO:0000256" key="7">
    <source>
        <dbReference type="ARBA" id="ARBA00023049"/>
    </source>
</evidence>
<dbReference type="GO" id="GO:0160237">
    <property type="term" value="F:D-Ala-D-Ala dipeptidase activity"/>
    <property type="evidence" value="ECO:0007669"/>
    <property type="project" value="UniProtKB-EC"/>
</dbReference>
<dbReference type="PIRSF" id="PIRSF026671">
    <property type="entry name" value="AA_dipeptidase"/>
    <property type="match status" value="1"/>
</dbReference>
<feature type="signal peptide" evidence="11">
    <location>
        <begin position="1"/>
        <end position="21"/>
    </location>
</feature>
<keyword evidence="8 10" id="KW-0961">Cell wall biogenesis/degradation</keyword>
<evidence type="ECO:0000256" key="6">
    <source>
        <dbReference type="ARBA" id="ARBA00022997"/>
    </source>
</evidence>
<feature type="binding site" evidence="9">
    <location>
        <position position="141"/>
    </location>
    <ligand>
        <name>Zn(2+)</name>
        <dbReference type="ChEBI" id="CHEBI:29105"/>
        <note>catalytic</note>
    </ligand>
</feature>
<dbReference type="Proteomes" id="UP000614460">
    <property type="component" value="Unassembled WGS sequence"/>
</dbReference>
<dbReference type="EC" id="3.4.13.22" evidence="9 10"/>
<dbReference type="Gene3D" id="3.30.1380.10">
    <property type="match status" value="1"/>
</dbReference>
<gene>
    <name evidence="12" type="primary">pcgL</name>
    <name evidence="12" type="ORF">GCM10011516_34600</name>
</gene>
<protein>
    <recommendedName>
        <fullName evidence="9 10">D-alanyl-D-alanine dipeptidase</fullName>
        <shortName evidence="9 10">D-Ala-D-Ala dipeptidase</shortName>
        <ecNumber evidence="9 10">3.4.13.22</ecNumber>
    </recommendedName>
</protein>
<dbReference type="PANTHER" id="PTHR43126">
    <property type="entry name" value="D-ALANYL-D-ALANINE DIPEPTIDASE"/>
    <property type="match status" value="1"/>
</dbReference>
<evidence type="ECO:0000256" key="3">
    <source>
        <dbReference type="ARBA" id="ARBA00022723"/>
    </source>
</evidence>
<evidence type="ECO:0000256" key="1">
    <source>
        <dbReference type="ARBA" id="ARBA00001362"/>
    </source>
</evidence>
<feature type="active site" description="Proton donor/acceptor" evidence="9">
    <location>
        <position position="206"/>
    </location>
</feature>
<dbReference type="GO" id="GO:0006508">
    <property type="term" value="P:proteolysis"/>
    <property type="evidence" value="ECO:0007669"/>
    <property type="project" value="UniProtKB-KW"/>
</dbReference>
<dbReference type="InterPro" id="IPR000755">
    <property type="entry name" value="A_A_dipeptidase"/>
</dbReference>
<evidence type="ECO:0000256" key="5">
    <source>
        <dbReference type="ARBA" id="ARBA00022833"/>
    </source>
</evidence>
<dbReference type="RefSeq" id="WP_182499684.1">
    <property type="nucleotide sequence ID" value="NZ_BMKM01000015.1"/>
</dbReference>
<keyword evidence="3 9" id="KW-0479">Metal-binding</keyword>
<dbReference type="AlphaFoldDB" id="A0A8H9G437"/>
<evidence type="ECO:0000256" key="10">
    <source>
        <dbReference type="PIRNR" id="PIRNR026671"/>
    </source>
</evidence>
<feature type="binding site" evidence="9">
    <location>
        <position position="209"/>
    </location>
    <ligand>
        <name>Zn(2+)</name>
        <dbReference type="ChEBI" id="CHEBI:29105"/>
        <note>catalytic</note>
    </ligand>
</feature>